<comment type="similarity">
    <text evidence="10">Belongs to the TRM5 / TYW2 family.</text>
</comment>
<dbReference type="InterPro" id="IPR030382">
    <property type="entry name" value="MeTrfase_TRM5/TYW2"/>
</dbReference>
<reference evidence="13 14" key="1">
    <citation type="journal article" date="2016" name="Mol. Biol. Evol.">
        <title>Comparative Genomics of Early-Diverging Mushroom-Forming Fungi Provides Insights into the Origins of Lignocellulose Decay Capabilities.</title>
        <authorList>
            <person name="Nagy L.G."/>
            <person name="Riley R."/>
            <person name="Tritt A."/>
            <person name="Adam C."/>
            <person name="Daum C."/>
            <person name="Floudas D."/>
            <person name="Sun H."/>
            <person name="Yadav J.S."/>
            <person name="Pangilinan J."/>
            <person name="Larsson K.H."/>
            <person name="Matsuura K."/>
            <person name="Barry K."/>
            <person name="Labutti K."/>
            <person name="Kuo R."/>
            <person name="Ohm R.A."/>
            <person name="Bhattacharya S.S."/>
            <person name="Shirouzu T."/>
            <person name="Yoshinaga Y."/>
            <person name="Martin F.M."/>
            <person name="Grigoriev I.V."/>
            <person name="Hibbett D.S."/>
        </authorList>
    </citation>
    <scope>NUCLEOTIDE SEQUENCE [LARGE SCALE GENOMIC DNA]</scope>
    <source>
        <strain evidence="13 14">TUFC12733</strain>
    </source>
</reference>
<feature type="binding site" evidence="10">
    <location>
        <position position="226"/>
    </location>
    <ligand>
        <name>S-adenosyl-L-methionine</name>
        <dbReference type="ChEBI" id="CHEBI:59789"/>
    </ligand>
</feature>
<feature type="compositionally biased region" description="Low complexity" evidence="11">
    <location>
        <begin position="405"/>
        <end position="418"/>
    </location>
</feature>
<dbReference type="FunFam" id="3.30.300.110:FF:000001">
    <property type="entry name" value="tRNA (guanine(37)-N1)-methyltransferase"/>
    <property type="match status" value="1"/>
</dbReference>
<comment type="subcellular location">
    <subcellularLocation>
        <location evidence="10">Mitochondrion matrix</location>
    </subcellularLocation>
    <subcellularLocation>
        <location evidence="10">Nucleus</location>
    </subcellularLocation>
    <subcellularLocation>
        <location evidence="10">Cytoplasm</location>
    </subcellularLocation>
    <text evidence="10">Predominantly in the mitochondria and in the nucleus.</text>
</comment>
<dbReference type="Gene3D" id="3.30.300.110">
    <property type="entry name" value="Met-10+ protein-like domains"/>
    <property type="match status" value="1"/>
</dbReference>
<dbReference type="Proteomes" id="UP000076738">
    <property type="component" value="Unassembled WGS sequence"/>
</dbReference>
<evidence type="ECO:0000256" key="4">
    <source>
        <dbReference type="ARBA" id="ARBA00022679"/>
    </source>
</evidence>
<feature type="binding site" evidence="10">
    <location>
        <position position="489"/>
    </location>
    <ligand>
        <name>S-adenosyl-L-methionine</name>
        <dbReference type="ChEBI" id="CHEBI:59789"/>
    </ligand>
</feature>
<keyword evidence="3 10" id="KW-0489">Methyltransferase</keyword>
<evidence type="ECO:0000256" key="3">
    <source>
        <dbReference type="ARBA" id="ARBA00022603"/>
    </source>
</evidence>
<accession>A0A167M5W8</accession>
<keyword evidence="4 10" id="KW-0808">Transferase</keyword>
<evidence type="ECO:0000313" key="14">
    <source>
        <dbReference type="Proteomes" id="UP000076738"/>
    </source>
</evidence>
<evidence type="ECO:0000259" key="12">
    <source>
        <dbReference type="PROSITE" id="PS51684"/>
    </source>
</evidence>
<keyword evidence="14" id="KW-1185">Reference proteome</keyword>
<evidence type="ECO:0000256" key="1">
    <source>
        <dbReference type="ARBA" id="ARBA00009775"/>
    </source>
</evidence>
<sequence>MAVDISPPVVPVGVLDKEKFTKTVTTLAASIPVKKIAEVRASKIARSAILEVPRITPVVAAFGPKADHKLLLLSSNKEEDIDAEALAFIKERASELVEYDVQLSYDYWNAGEPYATMRPNQILNAVLPEHIVVPTAYTSAGHIIHLNLREHQLPYKYLIGEVLLSKARHMKTVVNKTDRIHAQFRYFEMELLAGEPDYVVEANEHGVPFSFDYREVYFNTRLDNEHARIVEKFQPNEVICDVMGGVGPFSIPAAKKGCAVLLNDLNPNAIKWARFNITKNKVEDLIRLYEIDGVDFIRKSVVDLFKEPFPAWEPPRPISRRELLEEWKRTMQRQGKWDPSRAPKSLRDPPRSPSPSTHEEPSTNGVSTDPRPQHMRFVMGPTMAHDGPSPSRVEPANERPPTRPASPSKRSASPSIASTNPVSRRDTARVPMSPSEISPPTTSPMTSTRTAFAGPFAPSSSSSRSLSTQAESPAAPLMDRRTPSHYILNLPSTALLFLFAFRGFLRPIMETHIVAQYYGPDKNMPMIHVYCFTTELEPEAMKLDVLRRASNALNYRLTLDMPELEVCLVRKVAPTKTQCSLSFRLPWQVAIERVSNAEINLQKKDLDRVHLEMDAAPDDIDAYEEDEDASTLSNQNKRRFRNVDMI</sequence>
<dbReference type="EMBL" id="KV417284">
    <property type="protein sequence ID" value="KZO96368.1"/>
    <property type="molecule type" value="Genomic_DNA"/>
</dbReference>
<dbReference type="Pfam" id="PF25133">
    <property type="entry name" value="TYW2_N_2"/>
    <property type="match status" value="1"/>
</dbReference>
<feature type="domain" description="SAM-dependent methyltransferase TRM5/TYW2-type" evidence="12">
    <location>
        <begin position="137"/>
        <end position="587"/>
    </location>
</feature>
<evidence type="ECO:0000256" key="5">
    <source>
        <dbReference type="ARBA" id="ARBA00022691"/>
    </source>
</evidence>
<dbReference type="EC" id="2.1.1.228" evidence="10"/>
<keyword evidence="5 10" id="KW-0949">S-adenosyl-L-methionine</keyword>
<organism evidence="13 14">
    <name type="scientific">Calocera viscosa (strain TUFC12733)</name>
    <dbReference type="NCBI Taxonomy" id="1330018"/>
    <lineage>
        <taxon>Eukaryota</taxon>
        <taxon>Fungi</taxon>
        <taxon>Dikarya</taxon>
        <taxon>Basidiomycota</taxon>
        <taxon>Agaricomycotina</taxon>
        <taxon>Dacrymycetes</taxon>
        <taxon>Dacrymycetales</taxon>
        <taxon>Dacrymycetaceae</taxon>
        <taxon>Calocera</taxon>
    </lineage>
</organism>
<evidence type="ECO:0000256" key="6">
    <source>
        <dbReference type="ARBA" id="ARBA00022694"/>
    </source>
</evidence>
<comment type="function">
    <text evidence="10">Specifically methylates the N1 position of guanosine-37 in various cytoplasmic and mitochondrial tRNAs. Methylation is not dependent on the nature of the nucleoside 5' of the target nucleoside. This is the first step in the biosynthesis of wybutosine (yW), a modified base adjacent to the anticodon of tRNAs and required for accurate decoding.</text>
</comment>
<keyword evidence="8 10" id="KW-0539">Nucleus</keyword>
<comment type="catalytic activity">
    <reaction evidence="9 10">
        <text>guanosine(37) in tRNA + S-adenosyl-L-methionine = N(1)-methylguanosine(37) in tRNA + S-adenosyl-L-homocysteine + H(+)</text>
        <dbReference type="Rhea" id="RHEA:36899"/>
        <dbReference type="Rhea" id="RHEA-COMP:10145"/>
        <dbReference type="Rhea" id="RHEA-COMP:10147"/>
        <dbReference type="ChEBI" id="CHEBI:15378"/>
        <dbReference type="ChEBI" id="CHEBI:57856"/>
        <dbReference type="ChEBI" id="CHEBI:59789"/>
        <dbReference type="ChEBI" id="CHEBI:73542"/>
        <dbReference type="ChEBI" id="CHEBI:74269"/>
        <dbReference type="EC" id="2.1.1.228"/>
    </reaction>
</comment>
<dbReference type="OrthoDB" id="408788at2759"/>
<keyword evidence="2 10" id="KW-0963">Cytoplasm</keyword>
<feature type="binding site" evidence="10">
    <location>
        <begin position="292"/>
        <end position="293"/>
    </location>
    <ligand>
        <name>S-adenosyl-L-methionine</name>
        <dbReference type="ChEBI" id="CHEBI:59789"/>
    </ligand>
</feature>
<dbReference type="PANTHER" id="PTHR23245">
    <property type="entry name" value="TRNA METHYLTRANSFERASE"/>
    <property type="match status" value="1"/>
</dbReference>
<dbReference type="PANTHER" id="PTHR23245:SF36">
    <property type="entry name" value="TRNA (GUANINE(37)-N1)-METHYLTRANSFERASE"/>
    <property type="match status" value="1"/>
</dbReference>
<evidence type="ECO:0000256" key="10">
    <source>
        <dbReference type="HAMAP-Rule" id="MF_03152"/>
    </source>
</evidence>
<feature type="region of interest" description="Disordered" evidence="11">
    <location>
        <begin position="331"/>
        <end position="477"/>
    </location>
</feature>
<evidence type="ECO:0000256" key="2">
    <source>
        <dbReference type="ARBA" id="ARBA00022490"/>
    </source>
</evidence>
<evidence type="ECO:0000256" key="7">
    <source>
        <dbReference type="ARBA" id="ARBA00023128"/>
    </source>
</evidence>
<dbReference type="STRING" id="1330018.A0A167M5W8"/>
<feature type="binding site" evidence="10">
    <location>
        <begin position="264"/>
        <end position="265"/>
    </location>
    <ligand>
        <name>S-adenosyl-L-methionine</name>
        <dbReference type="ChEBI" id="CHEBI:59789"/>
    </ligand>
</feature>
<feature type="compositionally biased region" description="Basic and acidic residues" evidence="11">
    <location>
        <begin position="331"/>
        <end position="350"/>
    </location>
</feature>
<dbReference type="GO" id="GO:0070901">
    <property type="term" value="P:mitochondrial tRNA methylation"/>
    <property type="evidence" value="ECO:0007669"/>
    <property type="project" value="UniProtKB-ARBA"/>
</dbReference>
<dbReference type="InterPro" id="IPR056744">
    <property type="entry name" value="TRM5/TYW2-like_N"/>
</dbReference>
<dbReference type="Gene3D" id="3.40.50.150">
    <property type="entry name" value="Vaccinia Virus protein VP39"/>
    <property type="match status" value="2"/>
</dbReference>
<protein>
    <recommendedName>
        <fullName evidence="10">tRNA (guanine(37)-N1)-methyltransferase</fullName>
        <ecNumber evidence="10">2.1.1.228</ecNumber>
    </recommendedName>
    <alternativeName>
        <fullName evidence="10">M1G-methyltransferase</fullName>
    </alternativeName>
    <alternativeName>
        <fullName evidence="10">tRNA [GM37] methyltransferase</fullName>
    </alternativeName>
    <alternativeName>
        <fullName evidence="10">tRNA methyltransferase 5</fullName>
    </alternativeName>
</protein>
<evidence type="ECO:0000256" key="9">
    <source>
        <dbReference type="ARBA" id="ARBA00047783"/>
    </source>
</evidence>
<dbReference type="GO" id="GO:0002939">
    <property type="term" value="P:tRNA N1-guanine methylation"/>
    <property type="evidence" value="ECO:0007669"/>
    <property type="project" value="TreeGrafter"/>
</dbReference>
<dbReference type="Pfam" id="PF02475">
    <property type="entry name" value="TRM5-TYW2_MTfase"/>
    <property type="match status" value="1"/>
</dbReference>
<dbReference type="PROSITE" id="PS51684">
    <property type="entry name" value="SAM_MT_TRM5_TYW2"/>
    <property type="match status" value="1"/>
</dbReference>
<comment type="similarity">
    <text evidence="1">Belongs to the class I-like SAM-binding methyltransferase superfamily. TRM5/TYW2 family.</text>
</comment>
<dbReference type="GO" id="GO:0052906">
    <property type="term" value="F:tRNA (guanine(37)-N1)-methyltransferase activity"/>
    <property type="evidence" value="ECO:0007669"/>
    <property type="project" value="UniProtKB-UniRule"/>
</dbReference>
<evidence type="ECO:0000256" key="11">
    <source>
        <dbReference type="SAM" id="MobiDB-lite"/>
    </source>
</evidence>
<keyword evidence="7 10" id="KW-0496">Mitochondrion</keyword>
<dbReference type="SUPFAM" id="SSF53335">
    <property type="entry name" value="S-adenosyl-L-methionine-dependent methyltransferases"/>
    <property type="match status" value="1"/>
</dbReference>
<name>A0A167M5W8_CALVF</name>
<dbReference type="InterPro" id="IPR025792">
    <property type="entry name" value="tRNA_Gua_MeTrfase_euk"/>
</dbReference>
<dbReference type="GO" id="GO:0005634">
    <property type="term" value="C:nucleus"/>
    <property type="evidence" value="ECO:0007669"/>
    <property type="project" value="UniProtKB-SubCell"/>
</dbReference>
<proteinExistence type="inferred from homology"/>
<gene>
    <name evidence="10" type="primary">TRM5</name>
    <name evidence="13" type="ORF">CALVIDRAFT_563863</name>
</gene>
<dbReference type="InterPro" id="IPR056743">
    <property type="entry name" value="TRM5-TYW2-like_MTfase"/>
</dbReference>
<evidence type="ECO:0000313" key="13">
    <source>
        <dbReference type="EMBL" id="KZO96368.1"/>
    </source>
</evidence>
<evidence type="ECO:0000256" key="8">
    <source>
        <dbReference type="ARBA" id="ARBA00023242"/>
    </source>
</evidence>
<comment type="subunit">
    <text evidence="10">Monomer.</text>
</comment>
<keyword evidence="6 10" id="KW-0819">tRNA processing</keyword>
<dbReference type="GO" id="GO:0005759">
    <property type="term" value="C:mitochondrial matrix"/>
    <property type="evidence" value="ECO:0007669"/>
    <property type="project" value="UniProtKB-SubCell"/>
</dbReference>
<dbReference type="InterPro" id="IPR029063">
    <property type="entry name" value="SAM-dependent_MTases_sf"/>
</dbReference>
<dbReference type="AlphaFoldDB" id="A0A167M5W8"/>
<feature type="compositionally biased region" description="Low complexity" evidence="11">
    <location>
        <begin position="431"/>
        <end position="450"/>
    </location>
</feature>
<dbReference type="HAMAP" id="MF_03152">
    <property type="entry name" value="TRM5"/>
    <property type="match status" value="1"/>
</dbReference>